<dbReference type="GO" id="GO:0005886">
    <property type="term" value="C:plasma membrane"/>
    <property type="evidence" value="ECO:0007669"/>
    <property type="project" value="TreeGrafter"/>
</dbReference>
<feature type="transmembrane region" description="Helical" evidence="1">
    <location>
        <begin position="127"/>
        <end position="155"/>
    </location>
</feature>
<proteinExistence type="predicted"/>
<organism evidence="2 3">
    <name type="scientific">Mesobacillus boroniphilus JCM 21738</name>
    <dbReference type="NCBI Taxonomy" id="1294265"/>
    <lineage>
        <taxon>Bacteria</taxon>
        <taxon>Bacillati</taxon>
        <taxon>Bacillota</taxon>
        <taxon>Bacilli</taxon>
        <taxon>Bacillales</taxon>
        <taxon>Bacillaceae</taxon>
        <taxon>Mesobacillus</taxon>
    </lineage>
</organism>
<gene>
    <name evidence="2" type="ORF">JCM21738_4718</name>
</gene>
<comment type="caution">
    <text evidence="2">The sequence shown here is derived from an EMBL/GenBank/DDBJ whole genome shotgun (WGS) entry which is preliminary data.</text>
</comment>
<feature type="transmembrane region" description="Helical" evidence="1">
    <location>
        <begin position="98"/>
        <end position="115"/>
    </location>
</feature>
<keyword evidence="1" id="KW-0812">Transmembrane</keyword>
<feature type="transmembrane region" description="Helical" evidence="1">
    <location>
        <begin position="49"/>
        <end position="70"/>
    </location>
</feature>
<name>W4RTF8_9BACI</name>
<evidence type="ECO:0000313" key="3">
    <source>
        <dbReference type="Proteomes" id="UP000018949"/>
    </source>
</evidence>
<dbReference type="AlphaFoldDB" id="W4RTF8"/>
<dbReference type="InterPro" id="IPR001036">
    <property type="entry name" value="Acrflvin-R"/>
</dbReference>
<feature type="transmembrane region" description="Helical" evidence="1">
    <location>
        <begin position="21"/>
        <end position="43"/>
    </location>
</feature>
<keyword evidence="1" id="KW-0472">Membrane</keyword>
<dbReference type="Gene3D" id="1.20.1640.10">
    <property type="entry name" value="Multidrug efflux transporter AcrB transmembrane domain"/>
    <property type="match status" value="1"/>
</dbReference>
<evidence type="ECO:0000256" key="1">
    <source>
        <dbReference type="SAM" id="Phobius"/>
    </source>
</evidence>
<dbReference type="eggNOG" id="COG0841">
    <property type="taxonomic scope" value="Bacteria"/>
</dbReference>
<evidence type="ECO:0000313" key="2">
    <source>
        <dbReference type="EMBL" id="GAE47710.1"/>
    </source>
</evidence>
<accession>W4RTF8</accession>
<protein>
    <submittedName>
        <fullName evidence="2">RND multidrug efflux transporter</fullName>
    </submittedName>
</protein>
<dbReference type="Pfam" id="PF00873">
    <property type="entry name" value="ACR_tran"/>
    <property type="match status" value="1"/>
</dbReference>
<dbReference type="Proteomes" id="UP000018949">
    <property type="component" value="Unassembled WGS sequence"/>
</dbReference>
<dbReference type="SUPFAM" id="SSF82866">
    <property type="entry name" value="Multidrug efflux transporter AcrB transmembrane domain"/>
    <property type="match status" value="1"/>
</dbReference>
<keyword evidence="3" id="KW-1185">Reference proteome</keyword>
<dbReference type="EMBL" id="BAUW01000093">
    <property type="protein sequence ID" value="GAE47710.1"/>
    <property type="molecule type" value="Genomic_DNA"/>
</dbReference>
<reference evidence="2 3" key="1">
    <citation type="submission" date="2013-12" db="EMBL/GenBank/DDBJ databases">
        <title>NBRP : Genome information of microbial organism related human and environment.</title>
        <authorList>
            <person name="Hattori M."/>
            <person name="Oshima K."/>
            <person name="Inaba H."/>
            <person name="Suda W."/>
            <person name="Sakamoto M."/>
            <person name="Iino T."/>
            <person name="Kitahara M."/>
            <person name="Oshida Y."/>
            <person name="Iida T."/>
            <person name="Kudo T."/>
            <person name="Itoh T."/>
            <person name="Ahmed I."/>
            <person name="Ohkuma M."/>
        </authorList>
    </citation>
    <scope>NUCLEOTIDE SEQUENCE [LARGE SCALE GENOMIC DNA]</scope>
    <source>
        <strain evidence="2 3">JCM 21738</strain>
    </source>
</reference>
<dbReference type="PANTHER" id="PTHR32063">
    <property type="match status" value="1"/>
</dbReference>
<dbReference type="GO" id="GO:0042910">
    <property type="term" value="F:xenobiotic transmembrane transporter activity"/>
    <property type="evidence" value="ECO:0007669"/>
    <property type="project" value="TreeGrafter"/>
</dbReference>
<keyword evidence="1" id="KW-1133">Transmembrane helix</keyword>
<dbReference type="PRINTS" id="PR00702">
    <property type="entry name" value="ACRIFLAVINRP"/>
</dbReference>
<dbReference type="PANTHER" id="PTHR32063:SF0">
    <property type="entry name" value="SWARMING MOTILITY PROTEIN SWRC"/>
    <property type="match status" value="1"/>
</dbReference>
<sequence length="164" mass="17710">MVVAIGLVYLTMLITFGQARIPFIILSSLIFVPIGSLLGLWIADEPMSVSVMIGLLMLIGIVTTNAIVMVDRIGQNRTEKGMPIREALIEAGITRLRPILMTAFATIAALLPLAFTTSSGTLISKGLAVTVIGGLTSSTLLTLILIPVIYEVFFFRQVKNERSM</sequence>